<dbReference type="InterPro" id="IPR036249">
    <property type="entry name" value="Thioredoxin-like_sf"/>
</dbReference>
<proteinExistence type="predicted"/>
<evidence type="ECO:0000313" key="3">
    <source>
        <dbReference type="EMBL" id="RZU40004.1"/>
    </source>
</evidence>
<gene>
    <name evidence="3" type="ORF">BDD14_1417</name>
</gene>
<dbReference type="GO" id="GO:0016491">
    <property type="term" value="F:oxidoreductase activity"/>
    <property type="evidence" value="ECO:0007669"/>
    <property type="project" value="InterPro"/>
</dbReference>
<evidence type="ECO:0000259" key="2">
    <source>
        <dbReference type="PROSITE" id="PS51352"/>
    </source>
</evidence>
<feature type="transmembrane region" description="Helical" evidence="1">
    <location>
        <begin position="7"/>
        <end position="27"/>
    </location>
</feature>
<comment type="caution">
    <text evidence="3">The sequence shown here is derived from an EMBL/GenBank/DDBJ whole genome shotgun (WGS) entry which is preliminary data.</text>
</comment>
<keyword evidence="1" id="KW-0472">Membrane</keyword>
<dbReference type="Proteomes" id="UP000292958">
    <property type="component" value="Unassembled WGS sequence"/>
</dbReference>
<name>A0A4Q7YS29_9BACT</name>
<dbReference type="SUPFAM" id="SSF52833">
    <property type="entry name" value="Thioredoxin-like"/>
    <property type="match status" value="1"/>
</dbReference>
<dbReference type="PANTHER" id="PTHR42852:SF18">
    <property type="entry name" value="CHROMOSOME UNDETERMINED SCAFFOLD_47, WHOLE GENOME SHOTGUN SEQUENCE"/>
    <property type="match status" value="1"/>
</dbReference>
<sequence>MTVSRSIYLRYILVGLTGITLAVAILAHSHRSAGLATPKSRKPVPPLTLTLLDGQTWKLSDHRGQVVAINYWASWCVPCWEETPILMHVSHDFGAQGFTVVGVAMDERDSNEVPVGVSRFLETLHVSYPVALIRPMSQVGYGMDGLPTTLLIDRSGRLARTYVGAVREKGFRLDVELLLKEPGD</sequence>
<protein>
    <submittedName>
        <fullName evidence="3">Cytochrome c biogenesis protein CcmG/thiol:disulfide interchange protein DsbE</fullName>
    </submittedName>
</protein>
<keyword evidence="4" id="KW-1185">Reference proteome</keyword>
<dbReference type="Gene3D" id="3.40.30.10">
    <property type="entry name" value="Glutaredoxin"/>
    <property type="match status" value="1"/>
</dbReference>
<evidence type="ECO:0000313" key="4">
    <source>
        <dbReference type="Proteomes" id="UP000292958"/>
    </source>
</evidence>
<dbReference type="PROSITE" id="PS51352">
    <property type="entry name" value="THIOREDOXIN_2"/>
    <property type="match status" value="1"/>
</dbReference>
<dbReference type="InterPro" id="IPR013766">
    <property type="entry name" value="Thioredoxin_domain"/>
</dbReference>
<dbReference type="InterPro" id="IPR013740">
    <property type="entry name" value="Redoxin"/>
</dbReference>
<dbReference type="EMBL" id="SHKW01000001">
    <property type="protein sequence ID" value="RZU40004.1"/>
    <property type="molecule type" value="Genomic_DNA"/>
</dbReference>
<evidence type="ECO:0000256" key="1">
    <source>
        <dbReference type="SAM" id="Phobius"/>
    </source>
</evidence>
<feature type="domain" description="Thioredoxin" evidence="2">
    <location>
        <begin position="38"/>
        <end position="180"/>
    </location>
</feature>
<dbReference type="CDD" id="cd02966">
    <property type="entry name" value="TlpA_like_family"/>
    <property type="match status" value="1"/>
</dbReference>
<accession>A0A4Q7YS29</accession>
<dbReference type="InterPro" id="IPR050553">
    <property type="entry name" value="Thioredoxin_ResA/DsbE_sf"/>
</dbReference>
<dbReference type="AlphaFoldDB" id="A0A4Q7YS29"/>
<dbReference type="PANTHER" id="PTHR42852">
    <property type="entry name" value="THIOL:DISULFIDE INTERCHANGE PROTEIN DSBE"/>
    <property type="match status" value="1"/>
</dbReference>
<dbReference type="Pfam" id="PF08534">
    <property type="entry name" value="Redoxin"/>
    <property type="match status" value="1"/>
</dbReference>
<keyword evidence="1" id="KW-0812">Transmembrane</keyword>
<keyword evidence="1" id="KW-1133">Transmembrane helix</keyword>
<organism evidence="3 4">
    <name type="scientific">Edaphobacter modestus</name>
    <dbReference type="NCBI Taxonomy" id="388466"/>
    <lineage>
        <taxon>Bacteria</taxon>
        <taxon>Pseudomonadati</taxon>
        <taxon>Acidobacteriota</taxon>
        <taxon>Terriglobia</taxon>
        <taxon>Terriglobales</taxon>
        <taxon>Acidobacteriaceae</taxon>
        <taxon>Edaphobacter</taxon>
    </lineage>
</organism>
<reference evidence="3 4" key="1">
    <citation type="submission" date="2019-02" db="EMBL/GenBank/DDBJ databases">
        <title>Genomic Encyclopedia of Archaeal and Bacterial Type Strains, Phase II (KMG-II): from individual species to whole genera.</title>
        <authorList>
            <person name="Goeker M."/>
        </authorList>
    </citation>
    <scope>NUCLEOTIDE SEQUENCE [LARGE SCALE GENOMIC DNA]</scope>
    <source>
        <strain evidence="3 4">DSM 18101</strain>
    </source>
</reference>
<dbReference type="OrthoDB" id="25753at2"/>